<feature type="transmembrane region" description="Helical" evidence="1">
    <location>
        <begin position="387"/>
        <end position="404"/>
    </location>
</feature>
<name>A0ABW7C7U1_9CYAN</name>
<evidence type="ECO:0000313" key="3">
    <source>
        <dbReference type="Proteomes" id="UP001604335"/>
    </source>
</evidence>
<dbReference type="Gene3D" id="3.90.550.10">
    <property type="entry name" value="Spore Coat Polysaccharide Biosynthesis Protein SpsA, Chain A"/>
    <property type="match status" value="1"/>
</dbReference>
<dbReference type="PANTHER" id="PTHR48090:SF6">
    <property type="entry name" value="SLR5056 PROTEIN"/>
    <property type="match status" value="1"/>
</dbReference>
<keyword evidence="1" id="KW-0812">Transmembrane</keyword>
<dbReference type="CDD" id="cd06438">
    <property type="entry name" value="EpsO_like"/>
    <property type="match status" value="1"/>
</dbReference>
<keyword evidence="3" id="KW-1185">Reference proteome</keyword>
<dbReference type="RefSeq" id="WP_393010939.1">
    <property type="nucleotide sequence ID" value="NZ_JAZAQF010000028.1"/>
</dbReference>
<evidence type="ECO:0000313" key="2">
    <source>
        <dbReference type="EMBL" id="MFG3816908.1"/>
    </source>
</evidence>
<accession>A0ABW7C7U1</accession>
<dbReference type="InterPro" id="IPR050256">
    <property type="entry name" value="Glycosyltransferase_2"/>
</dbReference>
<dbReference type="Pfam" id="PF13641">
    <property type="entry name" value="Glyco_tranf_2_3"/>
    <property type="match status" value="1"/>
</dbReference>
<feature type="transmembrane region" description="Helical" evidence="1">
    <location>
        <begin position="329"/>
        <end position="350"/>
    </location>
</feature>
<dbReference type="PANTHER" id="PTHR48090">
    <property type="entry name" value="UNDECAPRENYL-PHOSPHATE 4-DEOXY-4-FORMAMIDO-L-ARABINOSE TRANSFERASE-RELATED"/>
    <property type="match status" value="1"/>
</dbReference>
<dbReference type="SUPFAM" id="SSF53448">
    <property type="entry name" value="Nucleotide-diphospho-sugar transferases"/>
    <property type="match status" value="1"/>
</dbReference>
<dbReference type="Proteomes" id="UP001604335">
    <property type="component" value="Unassembled WGS sequence"/>
</dbReference>
<protein>
    <submittedName>
        <fullName evidence="2">Glycosyltransferase family 2 protein</fullName>
    </submittedName>
</protein>
<reference evidence="3" key="1">
    <citation type="journal article" date="2024" name="Algal Res.">
        <title>Biochemical, toxicological and genomic investigation of a high-biomass producing Limnothrix strain isolated from Italian shallow drinking water reservoir.</title>
        <authorList>
            <person name="Simonazzi M."/>
            <person name="Shishido T.K."/>
            <person name="Delbaje E."/>
            <person name="Wahlsten M."/>
            <person name="Fewer D.P."/>
            <person name="Sivonen K."/>
            <person name="Pezzolesi L."/>
            <person name="Pistocchi R."/>
        </authorList>
    </citation>
    <scope>NUCLEOTIDE SEQUENCE [LARGE SCALE GENOMIC DNA]</scope>
    <source>
        <strain evidence="3">LRLZ20PSL1</strain>
    </source>
</reference>
<sequence length="418" mass="44923">MANCFLILQPMPPLLLESGAVEVALGVEWALWGVTGLVSLPIAMLAIECLVGGLLPGFGRSPSTAGWRRPRVAVLIPAHNEAVSIGTTIQAIQPQLQPGDRLLVVADNCTDATAELARSAGADVAERFNTEQRGKGYALDFGVRVLAQEPPEVVVIVDADCTLEPGSLDRLGQWALKHDRPVQGRYLMELPPSPSAARRVSAFAFAVKNFARSEGLRRLGLPCLLNGTGMAFPWQAIAQLPLASGNLVEDMQMGIDLTVAGSPPLFCPDAPVTGRLPQAESAATSQRTRWEHGHLQTMTSVVPPLLGRAIRTGNGPLLVMGLDLLVPPLSFLVMIWVGAAIAVTGLGALVGRWQPAIGMGVLGLVLFGAIGLAWWRVGRPFLSARMLLMIPIYVLQKVPIYLGFLKRRQTEWVRTERD</sequence>
<organism evidence="2 3">
    <name type="scientific">Limnothrix redekei LRLZ20PSL1</name>
    <dbReference type="NCBI Taxonomy" id="3112953"/>
    <lineage>
        <taxon>Bacteria</taxon>
        <taxon>Bacillati</taxon>
        <taxon>Cyanobacteriota</taxon>
        <taxon>Cyanophyceae</taxon>
        <taxon>Pseudanabaenales</taxon>
        <taxon>Pseudanabaenaceae</taxon>
        <taxon>Limnothrix</taxon>
    </lineage>
</organism>
<proteinExistence type="predicted"/>
<keyword evidence="1" id="KW-1133">Transmembrane helix</keyword>
<comment type="caution">
    <text evidence="2">The sequence shown here is derived from an EMBL/GenBank/DDBJ whole genome shotgun (WGS) entry which is preliminary data.</text>
</comment>
<dbReference type="EMBL" id="JAZAQF010000028">
    <property type="protein sequence ID" value="MFG3816908.1"/>
    <property type="molecule type" value="Genomic_DNA"/>
</dbReference>
<keyword evidence="1" id="KW-0472">Membrane</keyword>
<gene>
    <name evidence="2" type="ORF">VPK24_04615</name>
</gene>
<feature type="transmembrane region" description="Helical" evidence="1">
    <location>
        <begin position="356"/>
        <end position="375"/>
    </location>
</feature>
<dbReference type="InterPro" id="IPR029044">
    <property type="entry name" value="Nucleotide-diphossugar_trans"/>
</dbReference>
<evidence type="ECO:0000256" key="1">
    <source>
        <dbReference type="SAM" id="Phobius"/>
    </source>
</evidence>